<protein>
    <submittedName>
        <fullName evidence="1">Uncharacterized protein</fullName>
    </submittedName>
</protein>
<sequence length="58" mass="6550">EDQSRLRRGHGAQNMALVRRFAFNIIRAGRGRRSIKTTRKVAGWDPAIIAQLIADPVH</sequence>
<reference evidence="1 2" key="1">
    <citation type="submission" date="2016-10" db="EMBL/GenBank/DDBJ databases">
        <authorList>
            <person name="de Groot N.N."/>
        </authorList>
    </citation>
    <scope>NUCLEOTIDE SEQUENCE [LARGE SCALE GENOMIC DNA]</scope>
    <source>
        <strain evidence="1 2">ATCC 700224</strain>
    </source>
</reference>
<proteinExistence type="predicted"/>
<evidence type="ECO:0000313" key="1">
    <source>
        <dbReference type="EMBL" id="SDD83332.1"/>
    </source>
</evidence>
<name>A0A1G6XZ63_9PROT</name>
<gene>
    <name evidence="1" type="ORF">SAMN05421720_101687</name>
</gene>
<dbReference type="Proteomes" id="UP000199412">
    <property type="component" value="Unassembled WGS sequence"/>
</dbReference>
<organism evidence="1 2">
    <name type="scientific">Rhodospira trueperi</name>
    <dbReference type="NCBI Taxonomy" id="69960"/>
    <lineage>
        <taxon>Bacteria</taxon>
        <taxon>Pseudomonadati</taxon>
        <taxon>Pseudomonadota</taxon>
        <taxon>Alphaproteobacteria</taxon>
        <taxon>Rhodospirillales</taxon>
        <taxon>Rhodospirillaceae</taxon>
        <taxon>Rhodospira</taxon>
    </lineage>
</organism>
<evidence type="ECO:0000313" key="2">
    <source>
        <dbReference type="Proteomes" id="UP000199412"/>
    </source>
</evidence>
<dbReference type="AlphaFoldDB" id="A0A1G6XZ63"/>
<keyword evidence="2" id="KW-1185">Reference proteome</keyword>
<dbReference type="EMBL" id="FNAP01000001">
    <property type="protein sequence ID" value="SDD83332.1"/>
    <property type="molecule type" value="Genomic_DNA"/>
</dbReference>
<accession>A0A1G6XZ63</accession>
<feature type="non-terminal residue" evidence="1">
    <location>
        <position position="1"/>
    </location>
</feature>